<organism evidence="2 3">
    <name type="scientific">Microbacterium azadirachtae</name>
    <dbReference type="NCBI Taxonomy" id="582680"/>
    <lineage>
        <taxon>Bacteria</taxon>
        <taxon>Bacillati</taxon>
        <taxon>Actinomycetota</taxon>
        <taxon>Actinomycetes</taxon>
        <taxon>Micrococcales</taxon>
        <taxon>Microbacteriaceae</taxon>
        <taxon>Microbacterium</taxon>
    </lineage>
</organism>
<dbReference type="InterPro" id="IPR051532">
    <property type="entry name" value="Ester_Hydrolysis_Enzymes"/>
</dbReference>
<dbReference type="Proteomes" id="UP000033448">
    <property type="component" value="Unassembled WGS sequence"/>
</dbReference>
<keyword evidence="3" id="KW-1185">Reference proteome</keyword>
<name>A0A0F0K8X8_9MICO</name>
<dbReference type="CDD" id="cd00229">
    <property type="entry name" value="SGNH_hydrolase"/>
    <property type="match status" value="1"/>
</dbReference>
<evidence type="ECO:0000259" key="1">
    <source>
        <dbReference type="Pfam" id="PF13472"/>
    </source>
</evidence>
<reference evidence="2 3" key="1">
    <citation type="submission" date="2015-02" db="EMBL/GenBank/DDBJ databases">
        <title>Draft genome sequences of ten Microbacterium spp. with emphasis on heavy metal contaminated environments.</title>
        <authorList>
            <person name="Corretto E."/>
        </authorList>
    </citation>
    <scope>NUCLEOTIDE SEQUENCE [LARGE SCALE GENOMIC DNA]</scope>
    <source>
        <strain evidence="2 3">DSM 23848</strain>
    </source>
</reference>
<dbReference type="Gene3D" id="3.40.50.1110">
    <property type="entry name" value="SGNH hydrolase"/>
    <property type="match status" value="1"/>
</dbReference>
<dbReference type="Pfam" id="PF08310">
    <property type="entry name" value="LGFP"/>
    <property type="match status" value="5"/>
</dbReference>
<dbReference type="SUPFAM" id="SSF52266">
    <property type="entry name" value="SGNH hydrolase"/>
    <property type="match status" value="1"/>
</dbReference>
<dbReference type="PATRIC" id="fig|582680.7.peg.3665"/>
<gene>
    <name evidence="2" type="ORF">RL72_03607</name>
</gene>
<evidence type="ECO:0000313" key="2">
    <source>
        <dbReference type="EMBL" id="KJL17363.1"/>
    </source>
</evidence>
<accession>A0A0F0K8X8</accession>
<feature type="domain" description="SGNH hydrolase-type esterase" evidence="1">
    <location>
        <begin position="430"/>
        <end position="576"/>
    </location>
</feature>
<dbReference type="AlphaFoldDB" id="A0A0F0K8X8"/>
<dbReference type="Pfam" id="PF13472">
    <property type="entry name" value="Lipase_GDSL_2"/>
    <property type="match status" value="1"/>
</dbReference>
<protein>
    <submittedName>
        <fullName evidence="2">LGFP repeat protein</fullName>
    </submittedName>
</protein>
<sequence>MRSGGKGARALRVMRRVLGTAVVIAALAGAGLLLAWQLPRPVSDTSAIGVLWHRHSDELGAAWNRETCSGGVCSQDYRRGSIYAGPSGFAHIVRGDAVGEAFDELGGVASLGLPIADESGSADRPWQAFQRAGIFADGEETTLVRGAVWRSWLRYSEERGGLGFPTTTEHADRRGARVQEFVNGVVYVRDGRAVLTVSDIADAHRRAGSASGPLGYPKSTQRASGDRLVQEFDGGEVWWSSGTGAHSVQTPFLASYRERGGADGALGLPTAEASRFEGGSMQSFQGGVLYRSDSDGTIRATTAGDIQNRYEELGGPEGELGPPTGDKVDVPGGRYQSFTGGVLLWHEGSGVFRLDAANFAVWTADPARFGWPTKDSWSDDRGSHQDWQKGQTVLRAGRLLTIPSTPVDASTAVLLCDSQCGGNSWIEQGAQGAGFSHIVKLGFGGSGYLAPISGLGAGFTESVSSNRLLLPEGDPGVVIVTLGGNDAAQKRPSTEVAAAEDQLIGMLREAYPNAAIVVNGVMSRSDAAHAARRAMDAAVTEEARRIGVHAVSVAGWVSDYAAPQADNVHLTQAGHDRIGPHYADALRAALGR</sequence>
<dbReference type="InterPro" id="IPR036514">
    <property type="entry name" value="SGNH_hydro_sf"/>
</dbReference>
<proteinExistence type="predicted"/>
<dbReference type="InterPro" id="IPR013207">
    <property type="entry name" value="LGFP"/>
</dbReference>
<evidence type="ECO:0000313" key="3">
    <source>
        <dbReference type="Proteomes" id="UP000033448"/>
    </source>
</evidence>
<comment type="caution">
    <text evidence="2">The sequence shown here is derived from an EMBL/GenBank/DDBJ whole genome shotgun (WGS) entry which is preliminary data.</text>
</comment>
<dbReference type="PANTHER" id="PTHR30383">
    <property type="entry name" value="THIOESTERASE 1/PROTEASE 1/LYSOPHOSPHOLIPASE L1"/>
    <property type="match status" value="1"/>
</dbReference>
<dbReference type="EMBL" id="JYIT01000086">
    <property type="protein sequence ID" value="KJL17363.1"/>
    <property type="molecule type" value="Genomic_DNA"/>
</dbReference>
<dbReference type="InterPro" id="IPR013830">
    <property type="entry name" value="SGNH_hydro"/>
</dbReference>